<dbReference type="Proteomes" id="UP000193920">
    <property type="component" value="Unassembled WGS sequence"/>
</dbReference>
<dbReference type="OrthoDB" id="15001at2759"/>
<keyword evidence="4" id="KW-1185">Reference proteome</keyword>
<dbReference type="PANTHER" id="PTHR12828">
    <property type="entry name" value="PROTEASOME MATURATION PROTEIN UMP1"/>
    <property type="match status" value="1"/>
</dbReference>
<dbReference type="STRING" id="1754190.A0A1Y2E8G7"/>
<evidence type="ECO:0000313" key="3">
    <source>
        <dbReference type="EMBL" id="ORY67863.1"/>
    </source>
</evidence>
<organism evidence="3 4">
    <name type="scientific">Neocallimastix californiae</name>
    <dbReference type="NCBI Taxonomy" id="1754190"/>
    <lineage>
        <taxon>Eukaryota</taxon>
        <taxon>Fungi</taxon>
        <taxon>Fungi incertae sedis</taxon>
        <taxon>Chytridiomycota</taxon>
        <taxon>Chytridiomycota incertae sedis</taxon>
        <taxon>Neocallimastigomycetes</taxon>
        <taxon>Neocallimastigales</taxon>
        <taxon>Neocallimastigaceae</taxon>
        <taxon>Neocallimastix</taxon>
    </lineage>
</organism>
<evidence type="ECO:0000313" key="4">
    <source>
        <dbReference type="Proteomes" id="UP000193920"/>
    </source>
</evidence>
<dbReference type="GO" id="GO:0043248">
    <property type="term" value="P:proteasome assembly"/>
    <property type="evidence" value="ECO:0007669"/>
    <property type="project" value="InterPro"/>
</dbReference>
<dbReference type="PANTHER" id="PTHR12828:SF3">
    <property type="entry name" value="PROTEASOME MATURATION PROTEIN"/>
    <property type="match status" value="1"/>
</dbReference>
<reference evidence="3 4" key="1">
    <citation type="submission" date="2016-08" db="EMBL/GenBank/DDBJ databases">
        <title>A Parts List for Fungal Cellulosomes Revealed by Comparative Genomics.</title>
        <authorList>
            <consortium name="DOE Joint Genome Institute"/>
            <person name="Haitjema C.H."/>
            <person name="Gilmore S.P."/>
            <person name="Henske J.K."/>
            <person name="Solomon K.V."/>
            <person name="De Groot R."/>
            <person name="Kuo A."/>
            <person name="Mondo S.J."/>
            <person name="Salamov A.A."/>
            <person name="Labutti K."/>
            <person name="Zhao Z."/>
            <person name="Chiniquy J."/>
            <person name="Barry K."/>
            <person name="Brewer H.M."/>
            <person name="Purvine S.O."/>
            <person name="Wright A.T."/>
            <person name="Boxma B."/>
            <person name="Van Alen T."/>
            <person name="Hackstein J.H."/>
            <person name="Baker S.E."/>
            <person name="Grigoriev I.V."/>
            <person name="O'Malley M.A."/>
        </authorList>
    </citation>
    <scope>NUCLEOTIDE SEQUENCE [LARGE SCALE GENOMIC DNA]</scope>
    <source>
        <strain evidence="3 4">G1</strain>
    </source>
</reference>
<dbReference type="AlphaFoldDB" id="A0A1Y2E8G7"/>
<accession>A0A1Y2E8G7</accession>
<dbReference type="EMBL" id="MCOG01000048">
    <property type="protein sequence ID" value="ORY67863.1"/>
    <property type="molecule type" value="Genomic_DNA"/>
</dbReference>
<evidence type="ECO:0000256" key="1">
    <source>
        <dbReference type="ARBA" id="ARBA00023186"/>
    </source>
</evidence>
<comment type="caution">
    <text evidence="3">The sequence shown here is derived from an EMBL/GenBank/DDBJ whole genome shotgun (WGS) entry which is preliminary data.</text>
</comment>
<dbReference type="InterPro" id="IPR008012">
    <property type="entry name" value="Ump1"/>
</dbReference>
<protein>
    <recommendedName>
        <fullName evidence="5">Proteasome maturation factor UMP1</fullName>
    </recommendedName>
</protein>
<dbReference type="GO" id="GO:0005737">
    <property type="term" value="C:cytoplasm"/>
    <property type="evidence" value="ECO:0007669"/>
    <property type="project" value="TreeGrafter"/>
</dbReference>
<evidence type="ECO:0000256" key="2">
    <source>
        <dbReference type="ARBA" id="ARBA00043974"/>
    </source>
</evidence>
<dbReference type="GO" id="GO:0005634">
    <property type="term" value="C:nucleus"/>
    <property type="evidence" value="ECO:0007669"/>
    <property type="project" value="TreeGrafter"/>
</dbReference>
<gene>
    <name evidence="3" type="ORF">LY90DRAFT_667710</name>
</gene>
<sequence>MEILNDSYRIVPKANEKTVTKSVTDTLNSEYGVHDTFRYGPRRIVDEVLPAHPLQTRLEHWDETQNKLHMTMLRNTYGMHVPIRLQMEKAIVSQLNHAPHHLHPECNNVGLDILNGVDNSLAFEDFLGTDNIPIFK</sequence>
<proteinExistence type="inferred from homology"/>
<dbReference type="Pfam" id="PF05348">
    <property type="entry name" value="UMP1"/>
    <property type="match status" value="1"/>
</dbReference>
<name>A0A1Y2E8G7_9FUNG</name>
<keyword evidence="1" id="KW-0143">Chaperone</keyword>
<comment type="similarity">
    <text evidence="2">Belongs to the POMP/UMP1 family.</text>
</comment>
<evidence type="ECO:0008006" key="5">
    <source>
        <dbReference type="Google" id="ProtNLM"/>
    </source>
</evidence>